<evidence type="ECO:0000313" key="12">
    <source>
        <dbReference type="Proteomes" id="UP000192731"/>
    </source>
</evidence>
<evidence type="ECO:0000256" key="9">
    <source>
        <dbReference type="HAMAP-Rule" id="MF_00236"/>
    </source>
</evidence>
<protein>
    <recommendedName>
        <fullName evidence="9">Sec-independent protein translocase protein TatA</fullName>
    </recommendedName>
</protein>
<sequence>MFNLGFGEITLILIVALVIFGPSKLPEIGKSLGNGIKEFKKASTDLKQSVMSEANETEETATSTQNGQK</sequence>
<feature type="transmembrane region" description="Helical" evidence="9">
    <location>
        <begin position="6"/>
        <end position="23"/>
    </location>
</feature>
<dbReference type="RefSeq" id="WP_084052266.1">
    <property type="nucleotide sequence ID" value="NZ_FWWT01000008.1"/>
</dbReference>
<evidence type="ECO:0000256" key="7">
    <source>
        <dbReference type="ARBA" id="ARBA00023010"/>
    </source>
</evidence>
<accession>A0A1W1URD1</accession>
<dbReference type="GO" id="GO:0008320">
    <property type="term" value="F:protein transmembrane transporter activity"/>
    <property type="evidence" value="ECO:0007669"/>
    <property type="project" value="UniProtKB-UniRule"/>
</dbReference>
<comment type="subunit">
    <text evidence="9">Forms a complex with TatC.</text>
</comment>
<feature type="compositionally biased region" description="Low complexity" evidence="10">
    <location>
        <begin position="60"/>
        <end position="69"/>
    </location>
</feature>
<dbReference type="GO" id="GO:0043953">
    <property type="term" value="P:protein transport by the Tat complex"/>
    <property type="evidence" value="ECO:0007669"/>
    <property type="project" value="UniProtKB-UniRule"/>
</dbReference>
<dbReference type="HAMAP" id="MF_00236">
    <property type="entry name" value="TatA_E"/>
    <property type="match status" value="1"/>
</dbReference>
<evidence type="ECO:0000256" key="1">
    <source>
        <dbReference type="ARBA" id="ARBA00004162"/>
    </source>
</evidence>
<feature type="region of interest" description="Disordered" evidence="10">
    <location>
        <begin position="48"/>
        <end position="69"/>
    </location>
</feature>
<dbReference type="PANTHER" id="PTHR42982">
    <property type="entry name" value="SEC-INDEPENDENT PROTEIN TRANSLOCASE PROTEIN TATA"/>
    <property type="match status" value="1"/>
</dbReference>
<comment type="similarity">
    <text evidence="9">Belongs to the TatA/E family.</text>
</comment>
<keyword evidence="2 9" id="KW-0813">Transport</keyword>
<evidence type="ECO:0000256" key="2">
    <source>
        <dbReference type="ARBA" id="ARBA00022448"/>
    </source>
</evidence>
<comment type="function">
    <text evidence="9">Part of the twin-arginine translocation (Tat) system that transports large folded proteins containing a characteristic twin-arginine motif in their signal peptide across membranes. TatA could form the protein-conducting channel of the Tat system.</text>
</comment>
<dbReference type="Pfam" id="PF02416">
    <property type="entry name" value="TatA_B_E"/>
    <property type="match status" value="1"/>
</dbReference>
<keyword evidence="4 9" id="KW-0812">Transmembrane</keyword>
<dbReference type="Proteomes" id="UP000192731">
    <property type="component" value="Unassembled WGS sequence"/>
</dbReference>
<proteinExistence type="inferred from homology"/>
<dbReference type="PRINTS" id="PR01506">
    <property type="entry name" value="TATBPROTEIN"/>
</dbReference>
<evidence type="ECO:0000256" key="6">
    <source>
        <dbReference type="ARBA" id="ARBA00022989"/>
    </source>
</evidence>
<keyword evidence="6 9" id="KW-1133">Transmembrane helix</keyword>
<dbReference type="Gene3D" id="1.20.5.3310">
    <property type="match status" value="1"/>
</dbReference>
<dbReference type="GO" id="GO:0033281">
    <property type="term" value="C:TAT protein transport complex"/>
    <property type="evidence" value="ECO:0007669"/>
    <property type="project" value="UniProtKB-UniRule"/>
</dbReference>
<dbReference type="PANTHER" id="PTHR42982:SF1">
    <property type="entry name" value="SEC-INDEPENDENT PROTEIN TRANSLOCASE PROTEIN TATA"/>
    <property type="match status" value="1"/>
</dbReference>
<evidence type="ECO:0000313" key="11">
    <source>
        <dbReference type="EMBL" id="SMB83264.1"/>
    </source>
</evidence>
<dbReference type="InterPro" id="IPR003369">
    <property type="entry name" value="TatA/B/E"/>
</dbReference>
<keyword evidence="8 9" id="KW-0472">Membrane</keyword>
<dbReference type="OrthoDB" id="9800908at2"/>
<comment type="subcellular location">
    <subcellularLocation>
        <location evidence="1 9">Cell membrane</location>
        <topology evidence="1 9">Single-pass membrane protein</topology>
    </subcellularLocation>
</comment>
<dbReference type="InterPro" id="IPR006312">
    <property type="entry name" value="TatA/E"/>
</dbReference>
<evidence type="ECO:0000256" key="4">
    <source>
        <dbReference type="ARBA" id="ARBA00022692"/>
    </source>
</evidence>
<evidence type="ECO:0000256" key="5">
    <source>
        <dbReference type="ARBA" id="ARBA00022927"/>
    </source>
</evidence>
<keyword evidence="12" id="KW-1185">Reference proteome</keyword>
<dbReference type="NCBIfam" id="NF011430">
    <property type="entry name" value="PRK14861.1"/>
    <property type="match status" value="1"/>
</dbReference>
<keyword evidence="3 9" id="KW-1003">Cell membrane</keyword>
<organism evidence="11 12">
    <name type="scientific">Desulfonispora thiosulfatigenes DSM 11270</name>
    <dbReference type="NCBI Taxonomy" id="656914"/>
    <lineage>
        <taxon>Bacteria</taxon>
        <taxon>Bacillati</taxon>
        <taxon>Bacillota</taxon>
        <taxon>Clostridia</taxon>
        <taxon>Eubacteriales</taxon>
        <taxon>Peptococcaceae</taxon>
        <taxon>Desulfonispora</taxon>
    </lineage>
</organism>
<evidence type="ECO:0000256" key="8">
    <source>
        <dbReference type="ARBA" id="ARBA00023136"/>
    </source>
</evidence>
<reference evidence="11 12" key="1">
    <citation type="submission" date="2017-04" db="EMBL/GenBank/DDBJ databases">
        <authorList>
            <person name="Afonso C.L."/>
            <person name="Miller P.J."/>
            <person name="Scott M.A."/>
            <person name="Spackman E."/>
            <person name="Goraichik I."/>
            <person name="Dimitrov K.M."/>
            <person name="Suarez D.L."/>
            <person name="Swayne D.E."/>
        </authorList>
    </citation>
    <scope>NUCLEOTIDE SEQUENCE [LARGE SCALE GENOMIC DNA]</scope>
    <source>
        <strain evidence="11 12">DSM 11270</strain>
    </source>
</reference>
<keyword evidence="7 9" id="KW-0811">Translocation</keyword>
<dbReference type="EMBL" id="FWWT01000008">
    <property type="protein sequence ID" value="SMB83264.1"/>
    <property type="molecule type" value="Genomic_DNA"/>
</dbReference>
<gene>
    <name evidence="9" type="primary">tatA</name>
    <name evidence="11" type="ORF">SAMN00017405_1021</name>
</gene>
<dbReference type="STRING" id="656914.SAMN00017405_1021"/>
<evidence type="ECO:0000256" key="10">
    <source>
        <dbReference type="SAM" id="MobiDB-lite"/>
    </source>
</evidence>
<dbReference type="AlphaFoldDB" id="A0A1W1URD1"/>
<evidence type="ECO:0000256" key="3">
    <source>
        <dbReference type="ARBA" id="ARBA00022475"/>
    </source>
</evidence>
<name>A0A1W1URD1_DESTI</name>
<keyword evidence="5 9" id="KW-0653">Protein transport</keyword>
<dbReference type="NCBIfam" id="TIGR01411">
    <property type="entry name" value="tatAE"/>
    <property type="match status" value="1"/>
</dbReference>